<evidence type="ECO:0000256" key="1">
    <source>
        <dbReference type="ARBA" id="ARBA00022801"/>
    </source>
</evidence>
<dbReference type="PANTHER" id="PTHR43540:SF6">
    <property type="entry name" value="ISOCHORISMATASE-LIKE DOMAIN-CONTAINING PROTEIN"/>
    <property type="match status" value="1"/>
</dbReference>
<evidence type="ECO:0000313" key="3">
    <source>
        <dbReference type="EMBL" id="MDI6448554.1"/>
    </source>
</evidence>
<dbReference type="Pfam" id="PF00857">
    <property type="entry name" value="Isochorismatase"/>
    <property type="match status" value="1"/>
</dbReference>
<dbReference type="InterPro" id="IPR036380">
    <property type="entry name" value="Isochorismatase-like_sf"/>
</dbReference>
<dbReference type="InterPro" id="IPR000868">
    <property type="entry name" value="Isochorismatase-like_dom"/>
</dbReference>
<dbReference type="Gene3D" id="3.40.50.850">
    <property type="entry name" value="Isochorismatase-like"/>
    <property type="match status" value="1"/>
</dbReference>
<dbReference type="GO" id="GO:0016787">
    <property type="term" value="F:hydrolase activity"/>
    <property type="evidence" value="ECO:0007669"/>
    <property type="project" value="UniProtKB-KW"/>
</dbReference>
<dbReference type="AlphaFoldDB" id="A0AAW6TYP6"/>
<organism evidence="3 4">
    <name type="scientific">Anaerobaca lacustris</name>
    <dbReference type="NCBI Taxonomy" id="3044600"/>
    <lineage>
        <taxon>Bacteria</taxon>
        <taxon>Pseudomonadati</taxon>
        <taxon>Planctomycetota</taxon>
        <taxon>Phycisphaerae</taxon>
        <taxon>Sedimentisphaerales</taxon>
        <taxon>Anaerobacaceae</taxon>
        <taxon>Anaerobaca</taxon>
    </lineage>
</organism>
<sequence>MIRAKRRQVLVDINTQRDYLLADGGACIRNHRRVLAHIRRMMAWARRREIPIISTCEVYPDGNNGDPKYCVDGTPGQEKIGYTLMPNRISFPADGSTDLPRDMLRCYQQVVLHKRCVDPFDEPRIDRLLSEVCAAEFILVGACAEGAVKAAALGLLQRDKRVAVIVDAVGYHDNREAKMAFRKMEAKGARLIETRRLAGSSHLRQVGCCHCESCQRLGQRIAIGDADEN</sequence>
<accession>A0AAW6TYP6</accession>
<dbReference type="Proteomes" id="UP001431776">
    <property type="component" value="Unassembled WGS sequence"/>
</dbReference>
<evidence type="ECO:0000259" key="2">
    <source>
        <dbReference type="Pfam" id="PF00857"/>
    </source>
</evidence>
<keyword evidence="4" id="KW-1185">Reference proteome</keyword>
<keyword evidence="1" id="KW-0378">Hydrolase</keyword>
<gene>
    <name evidence="3" type="ORF">QJ522_05825</name>
</gene>
<dbReference type="PANTHER" id="PTHR43540">
    <property type="entry name" value="PEROXYUREIDOACRYLATE/UREIDOACRYLATE AMIDOHYDROLASE-RELATED"/>
    <property type="match status" value="1"/>
</dbReference>
<evidence type="ECO:0000313" key="4">
    <source>
        <dbReference type="Proteomes" id="UP001431776"/>
    </source>
</evidence>
<dbReference type="EMBL" id="JASCXX010000005">
    <property type="protein sequence ID" value="MDI6448554.1"/>
    <property type="molecule type" value="Genomic_DNA"/>
</dbReference>
<reference evidence="3" key="1">
    <citation type="submission" date="2023-05" db="EMBL/GenBank/DDBJ databases">
        <title>Anaerotaeda fermentans gen. nov., sp. nov., a novel anaerobic planctomycete of the new family within the order Sedimentisphaerales isolated from Taman Peninsula, Russia.</title>
        <authorList>
            <person name="Khomyakova M.A."/>
            <person name="Merkel A.Y."/>
            <person name="Slobodkin A.I."/>
        </authorList>
    </citation>
    <scope>NUCLEOTIDE SEQUENCE</scope>
    <source>
        <strain evidence="3">M17dextr</strain>
    </source>
</reference>
<dbReference type="SUPFAM" id="SSF52499">
    <property type="entry name" value="Isochorismatase-like hydrolases"/>
    <property type="match status" value="1"/>
</dbReference>
<dbReference type="InterPro" id="IPR050272">
    <property type="entry name" value="Isochorismatase-like_hydrls"/>
</dbReference>
<name>A0AAW6TYP6_9BACT</name>
<comment type="caution">
    <text evidence="3">The sequence shown here is derived from an EMBL/GenBank/DDBJ whole genome shotgun (WGS) entry which is preliminary data.</text>
</comment>
<feature type="domain" description="Isochorismatase-like" evidence="2">
    <location>
        <begin position="9"/>
        <end position="194"/>
    </location>
</feature>
<protein>
    <submittedName>
        <fullName evidence="3">Isochorismatase family protein</fullName>
    </submittedName>
</protein>
<proteinExistence type="predicted"/>
<dbReference type="RefSeq" id="WP_349243965.1">
    <property type="nucleotide sequence ID" value="NZ_JASCXX010000005.1"/>
</dbReference>